<gene>
    <name evidence="2" type="ORF">ACFQDH_11505</name>
</gene>
<organism evidence="2 3">
    <name type="scientific">Flexivirga alba</name>
    <dbReference type="NCBI Taxonomy" id="702742"/>
    <lineage>
        <taxon>Bacteria</taxon>
        <taxon>Bacillati</taxon>
        <taxon>Actinomycetota</taxon>
        <taxon>Actinomycetes</taxon>
        <taxon>Micrococcales</taxon>
        <taxon>Dermacoccaceae</taxon>
        <taxon>Flexivirga</taxon>
    </lineage>
</organism>
<dbReference type="Proteomes" id="UP001596298">
    <property type="component" value="Unassembled WGS sequence"/>
</dbReference>
<protein>
    <recommendedName>
        <fullName evidence="4">DUF4232 domain-containing protein</fullName>
    </recommendedName>
</protein>
<dbReference type="EMBL" id="JBHSWH010000001">
    <property type="protein sequence ID" value="MFC6705876.1"/>
    <property type="molecule type" value="Genomic_DNA"/>
</dbReference>
<name>A0ABW2AGD2_9MICO</name>
<sequence length="288" mass="29858">MPFGTAFPTGSSSALQVSAGAPEISSVPSGRPGFRLVQVPIKASVRTNGTFAVDHSQFILVDRAGRNCEQPSINPLSNGFVALTVDESRTGAGSVAFLVPSATVLAQLSVRYLPAVDATSATLSWRDGAAAPSPTKPPNGCDGAKAKISGSGSLASFGSSLKHGNGVASTSVQAGTPKRRAFKPGPTQPNDVDAIDVRLKVSAEGADAFVDRRSFALVDGSGRLCRSSELGSQGETLTSALVKKGHSKDYTVVFWAPKGAPYTACGWWSSRRQVAPRRSRPGRTQSSP</sequence>
<feature type="region of interest" description="Disordered" evidence="1">
    <location>
        <begin position="160"/>
        <end position="191"/>
    </location>
</feature>
<dbReference type="RefSeq" id="WP_382401408.1">
    <property type="nucleotide sequence ID" value="NZ_JBHSWH010000001.1"/>
</dbReference>
<evidence type="ECO:0000313" key="2">
    <source>
        <dbReference type="EMBL" id="MFC6705876.1"/>
    </source>
</evidence>
<comment type="caution">
    <text evidence="2">The sequence shown here is derived from an EMBL/GenBank/DDBJ whole genome shotgun (WGS) entry which is preliminary data.</text>
</comment>
<reference evidence="3" key="1">
    <citation type="journal article" date="2019" name="Int. J. Syst. Evol. Microbiol.">
        <title>The Global Catalogue of Microorganisms (GCM) 10K type strain sequencing project: providing services to taxonomists for standard genome sequencing and annotation.</title>
        <authorList>
            <consortium name="The Broad Institute Genomics Platform"/>
            <consortium name="The Broad Institute Genome Sequencing Center for Infectious Disease"/>
            <person name="Wu L."/>
            <person name="Ma J."/>
        </authorList>
    </citation>
    <scope>NUCLEOTIDE SEQUENCE [LARGE SCALE GENOMIC DNA]</scope>
    <source>
        <strain evidence="3">CCUG 58127</strain>
    </source>
</reference>
<evidence type="ECO:0008006" key="4">
    <source>
        <dbReference type="Google" id="ProtNLM"/>
    </source>
</evidence>
<evidence type="ECO:0000313" key="3">
    <source>
        <dbReference type="Proteomes" id="UP001596298"/>
    </source>
</evidence>
<proteinExistence type="predicted"/>
<accession>A0ABW2AGD2</accession>
<keyword evidence="3" id="KW-1185">Reference proteome</keyword>
<evidence type="ECO:0000256" key="1">
    <source>
        <dbReference type="SAM" id="MobiDB-lite"/>
    </source>
</evidence>